<protein>
    <submittedName>
        <fullName evidence="1">Uncharacterized protein</fullName>
    </submittedName>
</protein>
<evidence type="ECO:0000313" key="1">
    <source>
        <dbReference type="EMBL" id="KST69691.1"/>
    </source>
</evidence>
<name>A0A0V7ZZ20_9CYAN</name>
<comment type="caution">
    <text evidence="1">The sequence shown here is derived from an EMBL/GenBank/DDBJ whole genome shotgun (WGS) entry which is preliminary data.</text>
</comment>
<dbReference type="Proteomes" id="UP000053372">
    <property type="component" value="Unassembled WGS sequence"/>
</dbReference>
<evidence type="ECO:0000313" key="2">
    <source>
        <dbReference type="Proteomes" id="UP000053372"/>
    </source>
</evidence>
<dbReference type="EMBL" id="LMTZ01000014">
    <property type="protein sequence ID" value="KST69691.1"/>
    <property type="molecule type" value="Genomic_DNA"/>
</dbReference>
<keyword evidence="2" id="KW-1185">Reference proteome</keyword>
<gene>
    <name evidence="1" type="ORF">BC008_05145</name>
</gene>
<dbReference type="AlphaFoldDB" id="A0A0V7ZZ20"/>
<dbReference type="RefSeq" id="WP_058183187.1">
    <property type="nucleotide sequence ID" value="NZ_LMTZ01000014.1"/>
</dbReference>
<accession>A0A0V7ZZ20</accession>
<organism evidence="1 2">
    <name type="scientific">Mastigocoleus testarum BC008</name>
    <dbReference type="NCBI Taxonomy" id="371196"/>
    <lineage>
        <taxon>Bacteria</taxon>
        <taxon>Bacillati</taxon>
        <taxon>Cyanobacteriota</taxon>
        <taxon>Cyanophyceae</taxon>
        <taxon>Nostocales</taxon>
        <taxon>Hapalosiphonaceae</taxon>
        <taxon>Mastigocoleus</taxon>
    </lineage>
</organism>
<reference evidence="1 2" key="1">
    <citation type="journal article" date="2015" name="Genome Announc.">
        <title>Draft Genome of the Euendolithic (true boring) Cyanobacterium Mastigocoleus testarum strain BC008.</title>
        <authorList>
            <person name="Guida B.S."/>
            <person name="Garcia-Pichel F."/>
        </authorList>
    </citation>
    <scope>NUCLEOTIDE SEQUENCE [LARGE SCALE GENOMIC DNA]</scope>
    <source>
        <strain evidence="1 2">BC008</strain>
    </source>
</reference>
<feature type="non-terminal residue" evidence="1">
    <location>
        <position position="1"/>
    </location>
</feature>
<sequence length="80" mass="9393">DAPLFAFASFISSFFILQLYATSHRVGIKVYQTKLRHYDNVSIAKFARKPVVFHRPKSHATQMYITLTHEIFFQPNFIEN</sequence>
<proteinExistence type="predicted"/>